<dbReference type="Pfam" id="PF03235">
    <property type="entry name" value="GmrSD_N"/>
    <property type="match status" value="1"/>
</dbReference>
<reference evidence="2 3" key="1">
    <citation type="submission" date="2016-10" db="EMBL/GenBank/DDBJ databases">
        <authorList>
            <person name="de Groot N.N."/>
        </authorList>
    </citation>
    <scope>NUCLEOTIDE SEQUENCE [LARGE SCALE GENOMIC DNA]</scope>
    <source>
        <strain evidence="2 3">DSM 29316</strain>
    </source>
</reference>
<sequence>MATQRYSVTPHPIETLLTWVKSGEIAIPEIQRPFVWDATKVRNLLDSLYQGYPVGYLIAWRNPSVRLKDGSTSSGKRILIDGQQRVTALMAALLGQGVLTKDYETVRIRIAFHPVDERFEVSNPAIQKDASWIPDLATVFAPDASLTKLTREYTARNPEADQDRISLVLEKVRKVINNQVGIIELAEDLDIETVTEIFIRVNSAGASLSQADFAMSKIAANDTYGGNMLRKAIDYFCHLAVAPEFLPRIEKGDKAFATSEFLPKMRWLKDVNDDLYDPTYTDMLRVAFTSEFRRGKLQDLVALLSGRNFETKQYEEAVAEEAFSRLKTGVLNFINKTHFDRLTMILRSAGFVTSRLIRSQNAINFAYILYLRGRAESMPAADLERLVRRWYVMSLLRGRYSGSPETAFDFDIRQIESRGLASYTDAVIDAELPESFWNTLLPQEMETSSGSSPYFLVYQAAQAKLGDLGFLSRDITVRDLLLNRSDVHHVYPRNHLKGQGLTRGRYNQIANFVLAQSEINIGIGDRDPKVYFNELADQCNGGLKKYGGITTGEEMRSNLQMSCLPVSLLDGDIPTFDDFLEQRRRLMAHKIQTYFEGL</sequence>
<dbReference type="PANTHER" id="PTHR37292:SF2">
    <property type="entry name" value="DUF262 DOMAIN-CONTAINING PROTEIN"/>
    <property type="match status" value="1"/>
</dbReference>
<name>A0A1I0V002_9RHOB</name>
<evidence type="ECO:0000313" key="3">
    <source>
        <dbReference type="Proteomes" id="UP000198796"/>
    </source>
</evidence>
<keyword evidence="3" id="KW-1185">Reference proteome</keyword>
<proteinExistence type="predicted"/>
<dbReference type="EMBL" id="FOJU01000001">
    <property type="protein sequence ID" value="SFA69611.1"/>
    <property type="molecule type" value="Genomic_DNA"/>
</dbReference>
<protein>
    <recommendedName>
        <fullName evidence="1">GmrSD restriction endonucleases N-terminal domain-containing protein</fullName>
    </recommendedName>
</protein>
<evidence type="ECO:0000259" key="1">
    <source>
        <dbReference type="Pfam" id="PF03235"/>
    </source>
</evidence>
<dbReference type="STRING" id="871651.SAMN05421688_0141"/>
<dbReference type="InterPro" id="IPR004919">
    <property type="entry name" value="GmrSD_N"/>
</dbReference>
<dbReference type="PANTHER" id="PTHR37292">
    <property type="entry name" value="VNG6097C"/>
    <property type="match status" value="1"/>
</dbReference>
<accession>A0A1I0V002</accession>
<evidence type="ECO:0000313" key="2">
    <source>
        <dbReference type="EMBL" id="SFA69611.1"/>
    </source>
</evidence>
<dbReference type="RefSeq" id="WP_092059630.1">
    <property type="nucleotide sequence ID" value="NZ_FOJU01000001.1"/>
</dbReference>
<dbReference type="AlphaFoldDB" id="A0A1I0V002"/>
<dbReference type="Proteomes" id="UP000198796">
    <property type="component" value="Unassembled WGS sequence"/>
</dbReference>
<dbReference type="OrthoDB" id="9798761at2"/>
<gene>
    <name evidence="2" type="ORF">SAMN05421688_0141</name>
</gene>
<feature type="domain" description="GmrSD restriction endonucleases N-terminal" evidence="1">
    <location>
        <begin position="15"/>
        <end position="217"/>
    </location>
</feature>
<organism evidence="2 3">
    <name type="scientific">Poseidonocella pacifica</name>
    <dbReference type="NCBI Taxonomy" id="871651"/>
    <lineage>
        <taxon>Bacteria</taxon>
        <taxon>Pseudomonadati</taxon>
        <taxon>Pseudomonadota</taxon>
        <taxon>Alphaproteobacteria</taxon>
        <taxon>Rhodobacterales</taxon>
        <taxon>Roseobacteraceae</taxon>
        <taxon>Poseidonocella</taxon>
    </lineage>
</organism>